<keyword evidence="9" id="KW-0521">NADP</keyword>
<dbReference type="InterPro" id="IPR013023">
    <property type="entry name" value="KARI"/>
</dbReference>
<keyword evidence="7 9" id="KW-0560">Oxidoreductase</keyword>
<comment type="cofactor">
    <cofactor evidence="9">
        <name>Mg(2+)</name>
        <dbReference type="ChEBI" id="CHEBI:18420"/>
    </cofactor>
    <text evidence="9">Binds 2 magnesium ions per subunit.</text>
</comment>
<dbReference type="InterPro" id="IPR000506">
    <property type="entry name" value="KARI_C"/>
</dbReference>
<evidence type="ECO:0000313" key="14">
    <source>
        <dbReference type="EMBL" id="ADI16214.1"/>
    </source>
</evidence>
<keyword evidence="6 9" id="KW-0460">Magnesium</keyword>
<feature type="binding site" evidence="9">
    <location>
        <begin position="24"/>
        <end position="27"/>
    </location>
    <ligand>
        <name>NADP(+)</name>
        <dbReference type="ChEBI" id="CHEBI:58349"/>
    </ligand>
</feature>
<feature type="compositionally biased region" description="Basic and acidic residues" evidence="11">
    <location>
        <begin position="312"/>
        <end position="324"/>
    </location>
</feature>
<feature type="binding site" evidence="9">
    <location>
        <position position="47"/>
    </location>
    <ligand>
        <name>NADP(+)</name>
        <dbReference type="ChEBI" id="CHEBI:58349"/>
    </ligand>
</feature>
<evidence type="ECO:0000256" key="1">
    <source>
        <dbReference type="ARBA" id="ARBA00004864"/>
    </source>
</evidence>
<feature type="domain" description="KARI N-terminal Rossmann" evidence="12">
    <location>
        <begin position="1"/>
        <end position="185"/>
    </location>
</feature>
<dbReference type="GO" id="GO:0009099">
    <property type="term" value="P:L-valine biosynthetic process"/>
    <property type="evidence" value="ECO:0007669"/>
    <property type="project" value="UniProtKB-UniRule"/>
</dbReference>
<feature type="binding site" evidence="9">
    <location>
        <position position="133"/>
    </location>
    <ligand>
        <name>NADP(+)</name>
        <dbReference type="ChEBI" id="CHEBI:58349"/>
    </ligand>
</feature>
<dbReference type="SUPFAM" id="SSF48179">
    <property type="entry name" value="6-phosphogluconate dehydrogenase C-terminal domain-like"/>
    <property type="match status" value="1"/>
</dbReference>
<keyword evidence="5 9" id="KW-0479">Metal-binding</keyword>
<dbReference type="NCBIfam" id="NF004017">
    <property type="entry name" value="PRK05479.1"/>
    <property type="match status" value="1"/>
</dbReference>
<dbReference type="Gene3D" id="3.40.50.720">
    <property type="entry name" value="NAD(P)-binding Rossmann-like Domain"/>
    <property type="match status" value="1"/>
</dbReference>
<gene>
    <name evidence="9" type="primary">ilvC</name>
</gene>
<dbReference type="UniPathway" id="UPA00047">
    <property type="reaction ID" value="UER00056"/>
</dbReference>
<comment type="function">
    <text evidence="9">Involved in the biosynthesis of branched-chain amino acids (BCAA). Catalyzes an alkyl-migration followed by a ketol-acid reduction of (S)-2-acetolactate (S2AL) to yield (R)-2,3-dihydroxy-isovalerate. In the isomerase reaction, S2AL is rearranged via a Mg-dependent methyl migration to produce 3-hydroxy-3-methyl-2-ketobutyrate (HMKB). In the reductase reaction, this 2-ketoacid undergoes a metal-dependent reduction by NADPH to yield (R)-2,3-dihydroxy-isovalerate.</text>
</comment>
<dbReference type="PANTHER" id="PTHR21371">
    <property type="entry name" value="KETOL-ACID REDUCTOISOMERASE, MITOCHONDRIAL"/>
    <property type="match status" value="1"/>
</dbReference>
<organism evidence="14">
    <name type="scientific">uncultured bacterium HF0010_16H03</name>
    <dbReference type="NCBI Taxonomy" id="710811"/>
    <lineage>
        <taxon>Bacteria</taxon>
        <taxon>environmental samples</taxon>
    </lineage>
</organism>
<dbReference type="UniPathway" id="UPA00049">
    <property type="reaction ID" value="UER00060"/>
</dbReference>
<dbReference type="GO" id="GO:0016853">
    <property type="term" value="F:isomerase activity"/>
    <property type="evidence" value="ECO:0007669"/>
    <property type="project" value="UniProtKB-KW"/>
</dbReference>
<dbReference type="EC" id="1.1.1.86" evidence="9"/>
<evidence type="ECO:0000256" key="9">
    <source>
        <dbReference type="HAMAP-Rule" id="MF_00435"/>
    </source>
</evidence>
<evidence type="ECO:0000259" key="12">
    <source>
        <dbReference type="PROSITE" id="PS51850"/>
    </source>
</evidence>
<evidence type="ECO:0000256" key="8">
    <source>
        <dbReference type="ARBA" id="ARBA00023304"/>
    </source>
</evidence>
<dbReference type="FunFam" id="3.40.50.720:FF:000023">
    <property type="entry name" value="Ketol-acid reductoisomerase (NADP(+))"/>
    <property type="match status" value="1"/>
</dbReference>
<feature type="binding site" evidence="9 10">
    <location>
        <position position="194"/>
    </location>
    <ligand>
        <name>Mg(2+)</name>
        <dbReference type="ChEBI" id="CHEBI:18420"/>
        <label>1</label>
    </ligand>
</feature>
<dbReference type="Pfam" id="PF01450">
    <property type="entry name" value="KARI_C"/>
    <property type="match status" value="1"/>
</dbReference>
<dbReference type="GO" id="GO:0050661">
    <property type="term" value="F:NADP binding"/>
    <property type="evidence" value="ECO:0007669"/>
    <property type="project" value="InterPro"/>
</dbReference>
<feature type="binding site" evidence="9 10">
    <location>
        <position position="234"/>
    </location>
    <ligand>
        <name>Mg(2+)</name>
        <dbReference type="ChEBI" id="CHEBI:18420"/>
        <label>2</label>
    </ligand>
</feature>
<feature type="domain" description="KARI C-terminal knotted" evidence="13">
    <location>
        <begin position="186"/>
        <end position="336"/>
    </location>
</feature>
<evidence type="ECO:0000256" key="4">
    <source>
        <dbReference type="ARBA" id="ARBA00022605"/>
    </source>
</evidence>
<dbReference type="HAMAP" id="MF_00435">
    <property type="entry name" value="IlvC"/>
    <property type="match status" value="1"/>
</dbReference>
<feature type="binding site" evidence="9 10">
    <location>
        <position position="198"/>
    </location>
    <ligand>
        <name>Mg(2+)</name>
        <dbReference type="ChEBI" id="CHEBI:18420"/>
        <label>1</label>
    </ligand>
</feature>
<comment type="pathway">
    <text evidence="1 9">Amino-acid biosynthesis; L-valine biosynthesis; L-valine from pyruvate: step 2/4.</text>
</comment>
<feature type="region of interest" description="Disordered" evidence="11">
    <location>
        <begin position="302"/>
        <end position="324"/>
    </location>
</feature>
<dbReference type="PIRSF" id="PIRSF000116">
    <property type="entry name" value="IlvC_gammaproteo"/>
    <property type="match status" value="1"/>
</dbReference>
<dbReference type="InterPro" id="IPR013116">
    <property type="entry name" value="KARI_N"/>
</dbReference>
<keyword evidence="8 9" id="KW-0100">Branched-chain amino acid biosynthesis</keyword>
<comment type="catalytic activity">
    <reaction evidence="9">
        <text>(2R,3R)-2,3-dihydroxy-3-methylpentanoate + NADP(+) = (S)-2-ethyl-2-hydroxy-3-oxobutanoate + NADPH + H(+)</text>
        <dbReference type="Rhea" id="RHEA:13493"/>
        <dbReference type="ChEBI" id="CHEBI:15378"/>
        <dbReference type="ChEBI" id="CHEBI:49256"/>
        <dbReference type="ChEBI" id="CHEBI:49258"/>
        <dbReference type="ChEBI" id="CHEBI:57783"/>
        <dbReference type="ChEBI" id="CHEBI:58349"/>
        <dbReference type="EC" id="1.1.1.86"/>
    </reaction>
</comment>
<name>E0XP73_9BACT</name>
<comment type="similarity">
    <text evidence="3 9 10">Belongs to the ketol-acid reductoisomerase family.</text>
</comment>
<evidence type="ECO:0000256" key="2">
    <source>
        <dbReference type="ARBA" id="ARBA00004885"/>
    </source>
</evidence>
<keyword evidence="14" id="KW-0413">Isomerase</keyword>
<proteinExistence type="inferred from homology"/>
<feature type="binding site" evidence="9 10">
    <location>
        <position position="255"/>
    </location>
    <ligand>
        <name>substrate</name>
    </ligand>
</feature>
<dbReference type="PROSITE" id="PS51851">
    <property type="entry name" value="KARI_C"/>
    <property type="match status" value="1"/>
</dbReference>
<dbReference type="NCBIfam" id="TIGR00465">
    <property type="entry name" value="ilvC"/>
    <property type="match status" value="1"/>
</dbReference>
<sequence length="347" mass="37810">MKIYYEDDANIEIIQNMSVVIVGYGSQGHAHANNLHESGVDVTVALREGSSSWKKAEEAGLKVSSVRDAVKDADLVMILAPDEFQKNIYESEIQANLKCNAILAFAHGFNIHFEKITPSENNSVIMIAPKGPGHTVRSTYTQGGGVPSLIAVYKDAITNQDFTAKDVALSYAKANGGTAAGVLETTFKEETETDLFGEQAVLCGGITALIKAGYETLVEAGYSPEMAYFECLHETKLITDLIQEGGIANMHYSISNTAEYGDYLSGPKVITDKTKEAMKEILENIQSGNFANEFLNDCRQSNDGSGGPFMKSNREATKSHPIEKVGNELRSKMKFLNSQKLVDKEIN</sequence>
<dbReference type="GO" id="GO:0009097">
    <property type="term" value="P:isoleucine biosynthetic process"/>
    <property type="evidence" value="ECO:0007669"/>
    <property type="project" value="UniProtKB-UniRule"/>
</dbReference>
<evidence type="ECO:0000256" key="10">
    <source>
        <dbReference type="PROSITE-ProRule" id="PRU01198"/>
    </source>
</evidence>
<feature type="binding site" evidence="9 10">
    <location>
        <position position="230"/>
    </location>
    <ligand>
        <name>Mg(2+)</name>
        <dbReference type="ChEBI" id="CHEBI:18420"/>
        <label>2</label>
    </ligand>
</feature>
<evidence type="ECO:0000259" key="13">
    <source>
        <dbReference type="PROSITE" id="PS51851"/>
    </source>
</evidence>
<dbReference type="GO" id="GO:0005829">
    <property type="term" value="C:cytosol"/>
    <property type="evidence" value="ECO:0007669"/>
    <property type="project" value="TreeGrafter"/>
</dbReference>
<feature type="binding site" evidence="9">
    <location>
        <position position="50"/>
    </location>
    <ligand>
        <name>NADP(+)</name>
        <dbReference type="ChEBI" id="CHEBI:58349"/>
    </ligand>
</feature>
<evidence type="ECO:0000256" key="6">
    <source>
        <dbReference type="ARBA" id="ARBA00022842"/>
    </source>
</evidence>
<feature type="binding site" evidence="9 10">
    <location>
        <position position="194"/>
    </location>
    <ligand>
        <name>Mg(2+)</name>
        <dbReference type="ChEBI" id="CHEBI:18420"/>
        <label>2</label>
    </ligand>
</feature>
<keyword evidence="4 9" id="KW-0028">Amino-acid biosynthesis</keyword>
<feature type="active site" evidence="9">
    <location>
        <position position="107"/>
    </location>
</feature>
<evidence type="ECO:0000256" key="5">
    <source>
        <dbReference type="ARBA" id="ARBA00022723"/>
    </source>
</evidence>
<feature type="binding site" evidence="9">
    <location>
        <position position="52"/>
    </location>
    <ligand>
        <name>NADP(+)</name>
        <dbReference type="ChEBI" id="CHEBI:58349"/>
    </ligand>
</feature>
<dbReference type="SUPFAM" id="SSF51735">
    <property type="entry name" value="NAD(P)-binding Rossmann-fold domains"/>
    <property type="match status" value="1"/>
</dbReference>
<protein>
    <recommendedName>
        <fullName evidence="9">Ketol-acid reductoisomerase (NADP(+))</fullName>
        <shortName evidence="9">KARI</shortName>
        <ecNumber evidence="9">1.1.1.86</ecNumber>
    </recommendedName>
    <alternativeName>
        <fullName evidence="9">Acetohydroxy-acid isomeroreductase</fullName>
        <shortName evidence="9">AHIR</shortName>
    </alternativeName>
    <alternativeName>
        <fullName evidence="9">Alpha-keto-beta-hydroxylacyl reductoisomerase</fullName>
    </alternativeName>
</protein>
<evidence type="ECO:0000256" key="7">
    <source>
        <dbReference type="ARBA" id="ARBA00023002"/>
    </source>
</evidence>
<evidence type="ECO:0000256" key="3">
    <source>
        <dbReference type="ARBA" id="ARBA00010318"/>
    </source>
</evidence>
<accession>E0XP73</accession>
<comment type="pathway">
    <text evidence="2 9">Amino-acid biosynthesis; L-isoleucine biosynthesis; L-isoleucine from 2-oxobutanoate: step 2/4.</text>
</comment>
<dbReference type="InterPro" id="IPR008927">
    <property type="entry name" value="6-PGluconate_DH-like_C_sf"/>
</dbReference>
<dbReference type="PROSITE" id="PS51850">
    <property type="entry name" value="KARI_N"/>
    <property type="match status" value="1"/>
</dbReference>
<dbReference type="GO" id="GO:0000287">
    <property type="term" value="F:magnesium ion binding"/>
    <property type="evidence" value="ECO:0007669"/>
    <property type="project" value="UniProtKB-UniRule"/>
</dbReference>
<comment type="catalytic activity">
    <reaction evidence="9">
        <text>(2R)-2,3-dihydroxy-3-methylbutanoate + NADP(+) = (2S)-2-acetolactate + NADPH + H(+)</text>
        <dbReference type="Rhea" id="RHEA:22068"/>
        <dbReference type="ChEBI" id="CHEBI:15378"/>
        <dbReference type="ChEBI" id="CHEBI:49072"/>
        <dbReference type="ChEBI" id="CHEBI:57783"/>
        <dbReference type="ChEBI" id="CHEBI:58349"/>
        <dbReference type="ChEBI" id="CHEBI:58476"/>
        <dbReference type="EC" id="1.1.1.86"/>
    </reaction>
</comment>
<dbReference type="EMBL" id="GU474833">
    <property type="protein sequence ID" value="ADI16214.1"/>
    <property type="molecule type" value="Genomic_DNA"/>
</dbReference>
<reference evidence="14" key="1">
    <citation type="journal article" date="2011" name="Environ. Microbiol.">
        <title>Time-series analyses of Monterey Bay coastal microbial picoplankton using a 'genome proxy' microarray.</title>
        <authorList>
            <person name="Rich V.I."/>
            <person name="Pham V.D."/>
            <person name="Eppley J."/>
            <person name="Shi Y."/>
            <person name="DeLong E.F."/>
        </authorList>
    </citation>
    <scope>NUCLEOTIDE SEQUENCE</scope>
</reference>
<evidence type="ECO:0000256" key="11">
    <source>
        <dbReference type="SAM" id="MobiDB-lite"/>
    </source>
</evidence>
<dbReference type="InterPro" id="IPR036291">
    <property type="entry name" value="NAD(P)-bd_dom_sf"/>
</dbReference>
<dbReference type="PANTHER" id="PTHR21371:SF1">
    <property type="entry name" value="KETOL-ACID REDUCTOISOMERASE, MITOCHONDRIAL"/>
    <property type="match status" value="1"/>
</dbReference>
<dbReference type="InterPro" id="IPR014359">
    <property type="entry name" value="KARI_prok"/>
</dbReference>
<dbReference type="Pfam" id="PF07991">
    <property type="entry name" value="KARI_N"/>
    <property type="match status" value="1"/>
</dbReference>
<dbReference type="GO" id="GO:0004455">
    <property type="term" value="F:ketol-acid reductoisomerase activity"/>
    <property type="evidence" value="ECO:0007669"/>
    <property type="project" value="UniProtKB-UniRule"/>
</dbReference>
<dbReference type="Gene3D" id="6.10.240.10">
    <property type="match status" value="1"/>
</dbReference>
<dbReference type="AlphaFoldDB" id="E0XP73"/>
<comment type="caution">
    <text evidence="9">Lacks conserved residue(s) required for the propagation of feature annotation.</text>
</comment>